<dbReference type="Proteomes" id="UP001218218">
    <property type="component" value="Unassembled WGS sequence"/>
</dbReference>
<comment type="caution">
    <text evidence="2">The sequence shown here is derived from an EMBL/GenBank/DDBJ whole genome shotgun (WGS) entry which is preliminary data.</text>
</comment>
<organism evidence="2 3">
    <name type="scientific">Mycena albidolilacea</name>
    <dbReference type="NCBI Taxonomy" id="1033008"/>
    <lineage>
        <taxon>Eukaryota</taxon>
        <taxon>Fungi</taxon>
        <taxon>Dikarya</taxon>
        <taxon>Basidiomycota</taxon>
        <taxon>Agaricomycotina</taxon>
        <taxon>Agaricomycetes</taxon>
        <taxon>Agaricomycetidae</taxon>
        <taxon>Agaricales</taxon>
        <taxon>Marasmiineae</taxon>
        <taxon>Mycenaceae</taxon>
        <taxon>Mycena</taxon>
    </lineage>
</organism>
<sequence>MSARIMTVNLITSLAPTVTLFFVLVQMATKKSFTRARVTADRAKAAEKAQAISKLQEALQLSDPPSESSTIDESHSPLDFPESDTPMAPPSDSEGLTAPRTRSRKRTVSEVSKSETSDVPVVNEPVKKTGLKPKPKCVPKKSVASRKVPGTDSESDGSVVKPVWLHLICCLQDTEAMRKFRGRDVPIDKFDHYGSITSFEIAYTRLSQKFSSIGQEPAMLEHIELELGPAVRWQKENIISQIWLYH</sequence>
<accession>A0AAD7EC79</accession>
<evidence type="ECO:0000313" key="3">
    <source>
        <dbReference type="Proteomes" id="UP001218218"/>
    </source>
</evidence>
<evidence type="ECO:0000256" key="1">
    <source>
        <dbReference type="SAM" id="MobiDB-lite"/>
    </source>
</evidence>
<keyword evidence="3" id="KW-1185">Reference proteome</keyword>
<dbReference type="EMBL" id="JARIHO010000080">
    <property type="protein sequence ID" value="KAJ7309960.1"/>
    <property type="molecule type" value="Genomic_DNA"/>
</dbReference>
<name>A0AAD7EC79_9AGAR</name>
<reference evidence="2" key="1">
    <citation type="submission" date="2023-03" db="EMBL/GenBank/DDBJ databases">
        <title>Massive genome expansion in bonnet fungi (Mycena s.s.) driven by repeated elements and novel gene families across ecological guilds.</title>
        <authorList>
            <consortium name="Lawrence Berkeley National Laboratory"/>
            <person name="Harder C.B."/>
            <person name="Miyauchi S."/>
            <person name="Viragh M."/>
            <person name="Kuo A."/>
            <person name="Thoen E."/>
            <person name="Andreopoulos B."/>
            <person name="Lu D."/>
            <person name="Skrede I."/>
            <person name="Drula E."/>
            <person name="Henrissat B."/>
            <person name="Morin E."/>
            <person name="Kohler A."/>
            <person name="Barry K."/>
            <person name="LaButti K."/>
            <person name="Morin E."/>
            <person name="Salamov A."/>
            <person name="Lipzen A."/>
            <person name="Mereny Z."/>
            <person name="Hegedus B."/>
            <person name="Baldrian P."/>
            <person name="Stursova M."/>
            <person name="Weitz H."/>
            <person name="Taylor A."/>
            <person name="Grigoriev I.V."/>
            <person name="Nagy L.G."/>
            <person name="Martin F."/>
            <person name="Kauserud H."/>
        </authorList>
    </citation>
    <scope>NUCLEOTIDE SEQUENCE</scope>
    <source>
        <strain evidence="2">CBHHK002</strain>
    </source>
</reference>
<proteinExistence type="predicted"/>
<protein>
    <submittedName>
        <fullName evidence="2">Uncharacterized protein</fullName>
    </submittedName>
</protein>
<feature type="region of interest" description="Disordered" evidence="1">
    <location>
        <begin position="57"/>
        <end position="155"/>
    </location>
</feature>
<evidence type="ECO:0000313" key="2">
    <source>
        <dbReference type="EMBL" id="KAJ7309960.1"/>
    </source>
</evidence>
<dbReference type="AlphaFoldDB" id="A0AAD7EC79"/>
<feature type="compositionally biased region" description="Basic residues" evidence="1">
    <location>
        <begin position="129"/>
        <end position="139"/>
    </location>
</feature>
<gene>
    <name evidence="2" type="ORF">DFH08DRAFT_823245</name>
</gene>